<gene>
    <name evidence="1" type="ORF">R1flu_014580</name>
</gene>
<protein>
    <submittedName>
        <fullName evidence="1">Uncharacterized protein</fullName>
    </submittedName>
</protein>
<name>A0ABD1YHL6_9MARC</name>
<dbReference type="AlphaFoldDB" id="A0ABD1YHL6"/>
<accession>A0ABD1YHL6</accession>
<evidence type="ECO:0000313" key="1">
    <source>
        <dbReference type="EMBL" id="KAL2629894.1"/>
    </source>
</evidence>
<dbReference type="EMBL" id="JBHFFA010000004">
    <property type="protein sequence ID" value="KAL2629894.1"/>
    <property type="molecule type" value="Genomic_DNA"/>
</dbReference>
<dbReference type="Proteomes" id="UP001605036">
    <property type="component" value="Unassembled WGS sequence"/>
</dbReference>
<organism evidence="1 2">
    <name type="scientific">Riccia fluitans</name>
    <dbReference type="NCBI Taxonomy" id="41844"/>
    <lineage>
        <taxon>Eukaryota</taxon>
        <taxon>Viridiplantae</taxon>
        <taxon>Streptophyta</taxon>
        <taxon>Embryophyta</taxon>
        <taxon>Marchantiophyta</taxon>
        <taxon>Marchantiopsida</taxon>
        <taxon>Marchantiidae</taxon>
        <taxon>Marchantiales</taxon>
        <taxon>Ricciaceae</taxon>
        <taxon>Riccia</taxon>
    </lineage>
</organism>
<reference evidence="1 2" key="1">
    <citation type="submission" date="2024-09" db="EMBL/GenBank/DDBJ databases">
        <title>Chromosome-scale assembly of Riccia fluitans.</title>
        <authorList>
            <person name="Paukszto L."/>
            <person name="Sawicki J."/>
            <person name="Karawczyk K."/>
            <person name="Piernik-Szablinska J."/>
            <person name="Szczecinska M."/>
            <person name="Mazdziarz M."/>
        </authorList>
    </citation>
    <scope>NUCLEOTIDE SEQUENCE [LARGE SCALE GENOMIC DNA]</scope>
    <source>
        <strain evidence="1">Rf_01</strain>
        <tissue evidence="1">Aerial parts of the thallus</tissue>
    </source>
</reference>
<keyword evidence="2" id="KW-1185">Reference proteome</keyword>
<comment type="caution">
    <text evidence="1">The sequence shown here is derived from an EMBL/GenBank/DDBJ whole genome shotgun (WGS) entry which is preliminary data.</text>
</comment>
<sequence length="69" mass="7778">MFEEIEECAVQLLQVYALSSKSRSERQLSCFERTEAALSDLSGQSHLAKLLCCRGSFRLISLLSHSLTR</sequence>
<proteinExistence type="predicted"/>
<evidence type="ECO:0000313" key="2">
    <source>
        <dbReference type="Proteomes" id="UP001605036"/>
    </source>
</evidence>